<protein>
    <submittedName>
        <fullName evidence="1">Uncharacterized protein</fullName>
    </submittedName>
</protein>
<organism evidence="1 2">
    <name type="scientific">Massilimicrobiota timonensis</name>
    <dbReference type="NCBI Taxonomy" id="1776392"/>
    <lineage>
        <taxon>Bacteria</taxon>
        <taxon>Bacillati</taxon>
        <taxon>Bacillota</taxon>
        <taxon>Erysipelotrichia</taxon>
        <taxon>Erysipelotrichales</taxon>
        <taxon>Erysipelotrichaceae</taxon>
        <taxon>Massilimicrobiota</taxon>
    </lineage>
</organism>
<keyword evidence="2" id="KW-1185">Reference proteome</keyword>
<dbReference type="RefSeq" id="WP_087358737.1">
    <property type="nucleotide sequence ID" value="NZ_NFLJ01000028.1"/>
</dbReference>
<name>A0A1Y4SUL5_9FIRM</name>
<gene>
    <name evidence="1" type="ORF">B5E75_09690</name>
</gene>
<dbReference type="AlphaFoldDB" id="A0A1Y4SUL5"/>
<accession>A0A1Y4SUL5</accession>
<dbReference type="OrthoDB" id="9872679at2"/>
<sequence length="206" mass="24639">MKRLYEYLDMISQEDIHDYVEKMKYNNDMYTTLSKGIEDFKQLTPIYNDNVIFSLYKDILFLQPDQDQPFLTRKEDHVFYSPLYFVEKMDMTQQFPLNSMNHQQALGAYVVVDKDYPFIHMILLIIDNLLNDVKSTIQNQINEMIRHLQEQFPQATISTVSVIASDHAPQEDQIQQMESQIIEKQMDMNQSFEQKTKEYYQSILYN</sequence>
<reference evidence="1 2" key="1">
    <citation type="journal article" date="2018" name="BMC Genomics">
        <title>Whole genome sequencing and function prediction of 133 gut anaerobes isolated from chicken caecum in pure cultures.</title>
        <authorList>
            <person name="Medvecky M."/>
            <person name="Cejkova D."/>
            <person name="Polansky O."/>
            <person name="Karasova D."/>
            <person name="Kubasova T."/>
            <person name="Cizek A."/>
            <person name="Rychlik I."/>
        </authorList>
    </citation>
    <scope>NUCLEOTIDE SEQUENCE [LARGE SCALE GENOMIC DNA]</scope>
    <source>
        <strain evidence="1 2">An13</strain>
    </source>
</reference>
<proteinExistence type="predicted"/>
<evidence type="ECO:0000313" key="2">
    <source>
        <dbReference type="Proteomes" id="UP000195305"/>
    </source>
</evidence>
<evidence type="ECO:0000313" key="1">
    <source>
        <dbReference type="EMBL" id="OUQ33567.1"/>
    </source>
</evidence>
<comment type="caution">
    <text evidence="1">The sequence shown here is derived from an EMBL/GenBank/DDBJ whole genome shotgun (WGS) entry which is preliminary data.</text>
</comment>
<dbReference type="EMBL" id="NFLJ01000028">
    <property type="protein sequence ID" value="OUQ33567.1"/>
    <property type="molecule type" value="Genomic_DNA"/>
</dbReference>
<dbReference type="Proteomes" id="UP000195305">
    <property type="component" value="Unassembled WGS sequence"/>
</dbReference>